<keyword evidence="9" id="KW-1185">Reference proteome</keyword>
<evidence type="ECO:0000313" key="8">
    <source>
        <dbReference type="EMBL" id="CAG9309850.1"/>
    </source>
</evidence>
<dbReference type="Gene3D" id="3.40.50.2300">
    <property type="match status" value="2"/>
</dbReference>
<dbReference type="InterPro" id="IPR028082">
    <property type="entry name" value="Peripla_BP_I"/>
</dbReference>
<organism evidence="8 9">
    <name type="scientific">Blepharisma stoltei</name>
    <dbReference type="NCBI Taxonomy" id="1481888"/>
    <lineage>
        <taxon>Eukaryota</taxon>
        <taxon>Sar</taxon>
        <taxon>Alveolata</taxon>
        <taxon>Ciliophora</taxon>
        <taxon>Postciliodesmatophora</taxon>
        <taxon>Heterotrichea</taxon>
        <taxon>Heterotrichida</taxon>
        <taxon>Blepharismidae</taxon>
        <taxon>Blepharisma</taxon>
    </lineage>
</organism>
<keyword evidence="4 5" id="KW-0472">Membrane</keyword>
<evidence type="ECO:0000256" key="1">
    <source>
        <dbReference type="ARBA" id="ARBA00004370"/>
    </source>
</evidence>
<evidence type="ECO:0000256" key="3">
    <source>
        <dbReference type="ARBA" id="ARBA00022989"/>
    </source>
</evidence>
<evidence type="ECO:0000259" key="7">
    <source>
        <dbReference type="Pfam" id="PF01094"/>
    </source>
</evidence>
<feature type="transmembrane region" description="Helical" evidence="5">
    <location>
        <begin position="1033"/>
        <end position="1055"/>
    </location>
</feature>
<evidence type="ECO:0000256" key="5">
    <source>
        <dbReference type="SAM" id="Phobius"/>
    </source>
</evidence>
<feature type="signal peptide" evidence="6">
    <location>
        <begin position="1"/>
        <end position="15"/>
    </location>
</feature>
<dbReference type="Pfam" id="PF01094">
    <property type="entry name" value="ANF_receptor"/>
    <property type="match status" value="1"/>
</dbReference>
<keyword evidence="6" id="KW-0732">Signal</keyword>
<feature type="transmembrane region" description="Helical" evidence="5">
    <location>
        <begin position="1004"/>
        <end position="1021"/>
    </location>
</feature>
<feature type="domain" description="Receptor ligand binding region" evidence="7">
    <location>
        <begin position="429"/>
        <end position="695"/>
    </location>
</feature>
<dbReference type="InterPro" id="IPR001828">
    <property type="entry name" value="ANF_lig-bd_rcpt"/>
</dbReference>
<keyword evidence="2 5" id="KW-0812">Transmembrane</keyword>
<evidence type="ECO:0000313" key="9">
    <source>
        <dbReference type="Proteomes" id="UP001162131"/>
    </source>
</evidence>
<protein>
    <recommendedName>
        <fullName evidence="7">Receptor ligand binding region domain-containing protein</fullName>
    </recommendedName>
</protein>
<feature type="transmembrane region" description="Helical" evidence="5">
    <location>
        <begin position="942"/>
        <end position="960"/>
    </location>
</feature>
<dbReference type="GO" id="GO:0016020">
    <property type="term" value="C:membrane"/>
    <property type="evidence" value="ECO:0007669"/>
    <property type="project" value="UniProtKB-SubCell"/>
</dbReference>
<feature type="chain" id="PRO_5043762276" description="Receptor ligand binding region domain-containing protein" evidence="6">
    <location>
        <begin position="16"/>
        <end position="1154"/>
    </location>
</feature>
<evidence type="ECO:0000256" key="2">
    <source>
        <dbReference type="ARBA" id="ARBA00022692"/>
    </source>
</evidence>
<feature type="transmembrane region" description="Helical" evidence="5">
    <location>
        <begin position="762"/>
        <end position="782"/>
    </location>
</feature>
<keyword evidence="3 5" id="KW-1133">Transmembrane helix</keyword>
<evidence type="ECO:0000256" key="4">
    <source>
        <dbReference type="ARBA" id="ARBA00023136"/>
    </source>
</evidence>
<dbReference type="AlphaFoldDB" id="A0AAU9IK80"/>
<gene>
    <name evidence="8" type="ORF">BSTOLATCC_MIC65</name>
</gene>
<name>A0AAU9IK80_9CILI</name>
<accession>A0AAU9IK80</accession>
<feature type="transmembrane region" description="Helical" evidence="5">
    <location>
        <begin position="980"/>
        <end position="998"/>
    </location>
</feature>
<feature type="transmembrane region" description="Helical" evidence="5">
    <location>
        <begin position="890"/>
        <end position="908"/>
    </location>
</feature>
<comment type="subcellular location">
    <subcellularLocation>
        <location evidence="1">Membrane</location>
    </subcellularLocation>
</comment>
<reference evidence="8" key="1">
    <citation type="submission" date="2021-09" db="EMBL/GenBank/DDBJ databases">
        <authorList>
            <consortium name="AG Swart"/>
            <person name="Singh M."/>
            <person name="Singh A."/>
            <person name="Seah K."/>
            <person name="Emmerich C."/>
        </authorList>
    </citation>
    <scope>NUCLEOTIDE SEQUENCE</scope>
    <source>
        <strain evidence="8">ATCC30299</strain>
    </source>
</reference>
<dbReference type="SUPFAM" id="SSF53822">
    <property type="entry name" value="Periplasmic binding protein-like I"/>
    <property type="match status" value="1"/>
</dbReference>
<feature type="transmembrane region" description="Helical" evidence="5">
    <location>
        <begin position="849"/>
        <end position="869"/>
    </location>
</feature>
<feature type="transmembrane region" description="Helical" evidence="5">
    <location>
        <begin position="803"/>
        <end position="821"/>
    </location>
</feature>
<evidence type="ECO:0000256" key="6">
    <source>
        <dbReference type="SAM" id="SignalP"/>
    </source>
</evidence>
<proteinExistence type="predicted"/>
<sequence>MVNFIIVVLLHFISCQLYVEIVYSSAVDIKSAQSLAVALKNTFNSQIELKTTKISTKFDILALKRNLKLIIDLTSSVSLARYLEEFATQTNSIILSSKNTEQGFHNRRFFTHFPIEDHVTAVRKIISYLNWDKFLIVYDYTEEAILQILKNEFSDKLVSFYSFLSGGSQSSADLFIGKLIKPIGIRNIVLLTQGENTKKIIISLRTKYIFNAGSGIFLGSSSFSSNMTADGIIGFIESGLEKSIDYSSYEFIAYAKFISLILGFSSSFDQFALHNFLEKNTVKHCPVPNFSIINIQNYRRIIIGNLSNGSLNITSAPIFPGNTTTVPNSPFTYIPISIADGLTNPGYSNSTYKTKEGAAYALTYIKEHNFFEGFEMSVTHTDCGADVFNSTYAIACFKALRTKLGVGYLTSPFPLTCVGSIMILRSLNVTIPHISEYSQSIYLSNSTVYPEFMRTIKELRYNIEVLLKFFAIFQWSNLIFLYENQSGAIMAYEYVLEKAKKYNINIVNPESERIIKANYRHSDFSEYKQVMKNIINQKVRIFYLNLTPPSCFYFIEDLYDLGLRRGDVIFLAPQRAAYQLLNEKDPNQLRKLNELFYGGLTVDQVEWLGSFGAEVKENFLNIYHSSPNFKCLSFDAAMLLFNGLKYTIQQGQLVENPRVLIKNLRSQKFTGCSGLVSIDGASNDRSVSVIGIYDMRWNKAEQMIDENQVGIYDIGGEQLFTFSEKIQWYDNTTNIPSDLIIYPNGCPFDPKYKEFSIKSASILYSVDCLCLFVTVITISYAWKKFKGVEIENLKERKLIDSGDYIAFAMVITDFLQHLSFAPDFSDYDSIFTSISKISMFKVNWTSFTVYFYFMVVLAFLWLFLLLQMVCRFDRKLKKCCFLYYKKISELLLPHIGNLCFLPITSILINEFNCSESIGSDLTQSFLKNDCALFCWKGSHINYIILSSVALICYLPTVLYCRPSIEISNNSANIKARPLFIVSKTIFQMIIIVLNNTLMIRSPSLYGLICIIIIILFLLLWLKKQPYNYHQCNLLSFISYLALLWTIAISSISKQVDYHYSAFWKGLQYGGWISIIVIGRIFQLKYCPTLLFSEDPPDIAMFFKFSLSKRISADHINRMNKEKSEKKYLFLASEISKENEKIYQSSQQVENSSFN</sequence>
<comment type="caution">
    <text evidence="8">The sequence shown here is derived from an EMBL/GenBank/DDBJ whole genome shotgun (WGS) entry which is preliminary data.</text>
</comment>
<dbReference type="Proteomes" id="UP001162131">
    <property type="component" value="Unassembled WGS sequence"/>
</dbReference>
<feature type="transmembrane region" description="Helical" evidence="5">
    <location>
        <begin position="1061"/>
        <end position="1081"/>
    </location>
</feature>
<dbReference type="EMBL" id="CAJZBQ010000001">
    <property type="protein sequence ID" value="CAG9309850.1"/>
    <property type="molecule type" value="Genomic_DNA"/>
</dbReference>